<name>A0A7G2C0Z9_9TRYP</name>
<sequence>MDRLLESAGKGFRDQRCDGVNRRKNFLEKASWRSFPFKWFKHAPFEVEQLRSDVPEAIVKNTRFYRDHSTLNSLFTMMEVKHPYRPKIEARMFEIVSHYNPHK</sequence>
<keyword evidence="2" id="KW-1185">Reference proteome</keyword>
<evidence type="ECO:0000313" key="2">
    <source>
        <dbReference type="Proteomes" id="UP000515908"/>
    </source>
</evidence>
<dbReference type="AlphaFoldDB" id="A0A7G2C0Z9"/>
<protein>
    <submittedName>
        <fullName evidence="1">Uncharacterized protein</fullName>
    </submittedName>
</protein>
<proteinExistence type="predicted"/>
<dbReference type="OrthoDB" id="276836at2759"/>
<dbReference type="Proteomes" id="UP000515908">
    <property type="component" value="Chromosome 01"/>
</dbReference>
<dbReference type="VEuPathDB" id="TriTrypDB:ADEAN_000088900"/>
<dbReference type="EMBL" id="LR877145">
    <property type="protein sequence ID" value="CAD2213448.1"/>
    <property type="molecule type" value="Genomic_DNA"/>
</dbReference>
<accession>A0A7G2C0Z9</accession>
<evidence type="ECO:0000313" key="1">
    <source>
        <dbReference type="EMBL" id="CAD2213448.1"/>
    </source>
</evidence>
<reference evidence="1 2" key="1">
    <citation type="submission" date="2020-08" db="EMBL/GenBank/DDBJ databases">
        <authorList>
            <person name="Newling K."/>
            <person name="Davey J."/>
            <person name="Forrester S."/>
        </authorList>
    </citation>
    <scope>NUCLEOTIDE SEQUENCE [LARGE SCALE GENOMIC DNA]</scope>
    <source>
        <strain evidence="2">Crithidia deanei Carvalho (ATCC PRA-265)</strain>
    </source>
</reference>
<organism evidence="1 2">
    <name type="scientific">Angomonas deanei</name>
    <dbReference type="NCBI Taxonomy" id="59799"/>
    <lineage>
        <taxon>Eukaryota</taxon>
        <taxon>Discoba</taxon>
        <taxon>Euglenozoa</taxon>
        <taxon>Kinetoplastea</taxon>
        <taxon>Metakinetoplastina</taxon>
        <taxon>Trypanosomatida</taxon>
        <taxon>Trypanosomatidae</taxon>
        <taxon>Strigomonadinae</taxon>
        <taxon>Angomonas</taxon>
    </lineage>
</organism>
<gene>
    <name evidence="1" type="ORF">ADEAN_000088900</name>
</gene>